<dbReference type="Gene3D" id="1.10.630.10">
    <property type="entry name" value="Cytochrome P450"/>
    <property type="match status" value="1"/>
</dbReference>
<proteinExistence type="inferred from homology"/>
<dbReference type="InterPro" id="IPR001128">
    <property type="entry name" value="Cyt_P450"/>
</dbReference>
<organism evidence="3 4">
    <name type="scientific">Subtercola boreus</name>
    <dbReference type="NCBI Taxonomy" id="120213"/>
    <lineage>
        <taxon>Bacteria</taxon>
        <taxon>Bacillati</taxon>
        <taxon>Actinomycetota</taxon>
        <taxon>Actinomycetes</taxon>
        <taxon>Micrococcales</taxon>
        <taxon>Microbacteriaceae</taxon>
        <taxon>Subtercola</taxon>
    </lineage>
</organism>
<dbReference type="SUPFAM" id="SSF48264">
    <property type="entry name" value="Cytochrome P450"/>
    <property type="match status" value="1"/>
</dbReference>
<keyword evidence="2" id="KW-0408">Iron</keyword>
<evidence type="ECO:0000256" key="2">
    <source>
        <dbReference type="RuleBase" id="RU000461"/>
    </source>
</evidence>
<dbReference type="GO" id="GO:0005506">
    <property type="term" value="F:iron ion binding"/>
    <property type="evidence" value="ECO:0007669"/>
    <property type="project" value="InterPro"/>
</dbReference>
<dbReference type="InterPro" id="IPR017972">
    <property type="entry name" value="Cyt_P450_CS"/>
</dbReference>
<keyword evidence="2" id="KW-0560">Oxidoreductase</keyword>
<protein>
    <recommendedName>
        <fullName evidence="5">Cytochrome</fullName>
    </recommendedName>
</protein>
<dbReference type="GO" id="GO:0016705">
    <property type="term" value="F:oxidoreductase activity, acting on paired donors, with incorporation or reduction of molecular oxygen"/>
    <property type="evidence" value="ECO:0007669"/>
    <property type="project" value="InterPro"/>
</dbReference>
<evidence type="ECO:0000313" key="3">
    <source>
        <dbReference type="EMBL" id="RFA10740.1"/>
    </source>
</evidence>
<evidence type="ECO:0000256" key="1">
    <source>
        <dbReference type="ARBA" id="ARBA00010617"/>
    </source>
</evidence>
<comment type="similarity">
    <text evidence="1 2">Belongs to the cytochrome P450 family.</text>
</comment>
<reference evidence="3 4" key="1">
    <citation type="submission" date="2017-04" db="EMBL/GenBank/DDBJ databases">
        <title>Comparative genome analysis of Subtercola boreus.</title>
        <authorList>
            <person name="Cho Y.-J."/>
            <person name="Cho A."/>
            <person name="Kim O.-S."/>
            <person name="Lee J.-I."/>
        </authorList>
    </citation>
    <scope>NUCLEOTIDE SEQUENCE [LARGE SCALE GENOMIC DNA]</scope>
    <source>
        <strain evidence="3 4">K300</strain>
    </source>
</reference>
<name>A0A3E0VMQ2_9MICO</name>
<sequence>MSITTTVHAPELVLPANLTVHYDPLSYADYDYPYDLFRRLRDKAPVYYNRDRDLYIVSRYADVRACLGDHIRLSNRLGNDIDGTHDSYGNGMLVALDPPRHTALRAAVRRTFSAREILAKEDSTREFTRDLVGSLRRNGGGDFATDVAIPMGIGMGIALLGAPQSDNEAFSEHLLRAMVRIVGHLGVPDDAAEANRETEEILAERFQERRAEIDAGSPTTSSDAFTQILLAVHAGKVMPEEQGGLAHLVLSAASDAPASLLTNCIAILDKFPALQGFLRENPSMIPQFVEESLRYDTPGQNLSRQTTEEIEIAGTVIPENSRVMFLQGSANRDERIYDDPDTFDLTREFTPANRIMSFGDGIHACMGAPFARLATRIVVEELVQAGEFRIVGSPERWTKQLVRGFSKLPIRFVS</sequence>
<evidence type="ECO:0008006" key="5">
    <source>
        <dbReference type="Google" id="ProtNLM"/>
    </source>
</evidence>
<dbReference type="InterPro" id="IPR036396">
    <property type="entry name" value="Cyt_P450_sf"/>
</dbReference>
<dbReference type="Proteomes" id="UP000256486">
    <property type="component" value="Unassembled WGS sequence"/>
</dbReference>
<dbReference type="Pfam" id="PF00067">
    <property type="entry name" value="p450"/>
    <property type="match status" value="1"/>
</dbReference>
<keyword evidence="2" id="KW-0479">Metal-binding</keyword>
<accession>A0A3E0VMQ2</accession>
<dbReference type="PANTHER" id="PTHR46696:SF1">
    <property type="entry name" value="CYTOCHROME P450 YJIB-RELATED"/>
    <property type="match status" value="1"/>
</dbReference>
<comment type="caution">
    <text evidence="3">The sequence shown here is derived from an EMBL/GenBank/DDBJ whole genome shotgun (WGS) entry which is preliminary data.</text>
</comment>
<dbReference type="InterPro" id="IPR002397">
    <property type="entry name" value="Cyt_P450_B"/>
</dbReference>
<dbReference type="OrthoDB" id="502624at2"/>
<dbReference type="GO" id="GO:0004497">
    <property type="term" value="F:monooxygenase activity"/>
    <property type="evidence" value="ECO:0007669"/>
    <property type="project" value="UniProtKB-KW"/>
</dbReference>
<keyword evidence="4" id="KW-1185">Reference proteome</keyword>
<dbReference type="PANTHER" id="PTHR46696">
    <property type="entry name" value="P450, PUTATIVE (EUROFUNG)-RELATED"/>
    <property type="match status" value="1"/>
</dbReference>
<keyword evidence="2" id="KW-0349">Heme</keyword>
<dbReference type="GO" id="GO:0020037">
    <property type="term" value="F:heme binding"/>
    <property type="evidence" value="ECO:0007669"/>
    <property type="project" value="InterPro"/>
</dbReference>
<dbReference type="RefSeq" id="WP_116416115.1">
    <property type="nucleotide sequence ID" value="NZ_NBWZ01000001.1"/>
</dbReference>
<keyword evidence="2" id="KW-0503">Monooxygenase</keyword>
<dbReference type="PROSITE" id="PS00086">
    <property type="entry name" value="CYTOCHROME_P450"/>
    <property type="match status" value="1"/>
</dbReference>
<dbReference type="AlphaFoldDB" id="A0A3E0VMQ2"/>
<dbReference type="EMBL" id="NBWZ01000001">
    <property type="protein sequence ID" value="RFA10740.1"/>
    <property type="molecule type" value="Genomic_DNA"/>
</dbReference>
<gene>
    <name evidence="3" type="ORF">B7R54_17165</name>
</gene>
<dbReference type="PRINTS" id="PR00359">
    <property type="entry name" value="BP450"/>
</dbReference>
<evidence type="ECO:0000313" key="4">
    <source>
        <dbReference type="Proteomes" id="UP000256486"/>
    </source>
</evidence>